<evidence type="ECO:0000256" key="10">
    <source>
        <dbReference type="ARBA" id="ARBA00023929"/>
    </source>
</evidence>
<comment type="caution">
    <text evidence="16">The sequence shown here is derived from an EMBL/GenBank/DDBJ whole genome shotgun (WGS) entry which is preliminary data.</text>
</comment>
<evidence type="ECO:0000256" key="5">
    <source>
        <dbReference type="ARBA" id="ARBA00013834"/>
    </source>
</evidence>
<dbReference type="NCBIfam" id="TIGR01700">
    <property type="entry name" value="PNPH"/>
    <property type="match status" value="1"/>
</dbReference>
<feature type="binding site" evidence="14">
    <location>
        <begin position="76"/>
        <end position="78"/>
    </location>
    <ligand>
        <name>phosphate</name>
        <dbReference type="ChEBI" id="CHEBI:43474"/>
    </ligand>
</feature>
<evidence type="ECO:0000256" key="12">
    <source>
        <dbReference type="ARBA" id="ARBA00023970"/>
    </source>
</evidence>
<gene>
    <name evidence="16" type="ORF">B4U79_08068</name>
</gene>
<dbReference type="InterPro" id="IPR011270">
    <property type="entry name" value="Pur_Nuc_Pase_Ino/Guo-sp"/>
</dbReference>
<dbReference type="NCBIfam" id="TIGR01697">
    <property type="entry name" value="PNPH-PUNA-XAPA"/>
    <property type="match status" value="1"/>
</dbReference>
<dbReference type="NCBIfam" id="NF006054">
    <property type="entry name" value="PRK08202.1"/>
    <property type="match status" value="1"/>
</dbReference>
<dbReference type="EMBL" id="NCKU01000051">
    <property type="protein sequence ID" value="RWS17636.1"/>
    <property type="molecule type" value="Genomic_DNA"/>
</dbReference>
<evidence type="ECO:0000256" key="11">
    <source>
        <dbReference type="ARBA" id="ARBA00023950"/>
    </source>
</evidence>
<evidence type="ECO:0000256" key="14">
    <source>
        <dbReference type="PIRSR" id="PIRSR000477-2"/>
    </source>
</evidence>
<dbReference type="PANTHER" id="PTHR11904:SF9">
    <property type="entry name" value="PURINE NUCLEOSIDE PHOSPHORYLASE-RELATED"/>
    <property type="match status" value="1"/>
</dbReference>
<comment type="similarity">
    <text evidence="2 13">Belongs to the PNP/MTAP phosphorylase family.</text>
</comment>
<comment type="catalytic activity">
    <reaction evidence="11">
        <text>2'-deoxyinosine + phosphate = 2-deoxy-alpha-D-ribose 1-phosphate + hypoxanthine</text>
        <dbReference type="Rhea" id="RHEA:27750"/>
        <dbReference type="ChEBI" id="CHEBI:17368"/>
        <dbReference type="ChEBI" id="CHEBI:28997"/>
        <dbReference type="ChEBI" id="CHEBI:43474"/>
        <dbReference type="ChEBI" id="CHEBI:57259"/>
        <dbReference type="EC" id="2.4.2.1"/>
    </reaction>
</comment>
<feature type="binding site" evidence="14">
    <location>
        <position position="212"/>
    </location>
    <ligand>
        <name>phosphate</name>
        <dbReference type="ChEBI" id="CHEBI:43474"/>
    </ligand>
</feature>
<accession>A0A3S3R2W8</accession>
<dbReference type="GO" id="GO:0047975">
    <property type="term" value="F:guanosine phosphorylase activity"/>
    <property type="evidence" value="ECO:0007669"/>
    <property type="project" value="RHEA"/>
</dbReference>
<feature type="binding site" evidence="14">
    <location>
        <position position="235"/>
    </location>
    <ligand>
        <name>a purine D-ribonucleoside</name>
        <dbReference type="ChEBI" id="CHEBI:142355"/>
    </ligand>
</feature>
<evidence type="ECO:0000256" key="2">
    <source>
        <dbReference type="ARBA" id="ARBA00006751"/>
    </source>
</evidence>
<dbReference type="InterPro" id="IPR011268">
    <property type="entry name" value="Purine_phosphorylase"/>
</dbReference>
<feature type="binding site" evidence="14">
    <location>
        <position position="193"/>
    </location>
    <ligand>
        <name>a purine D-ribonucleoside</name>
        <dbReference type="ChEBI" id="CHEBI:142355"/>
    </ligand>
</feature>
<dbReference type="FunFam" id="3.40.50.1580:FF:000004">
    <property type="entry name" value="Purine nucleoside phosphorylase"/>
    <property type="match status" value="1"/>
</dbReference>
<evidence type="ECO:0000256" key="9">
    <source>
        <dbReference type="ARBA" id="ARBA00023918"/>
    </source>
</evidence>
<reference evidence="16 17" key="1">
    <citation type="journal article" date="2018" name="Gigascience">
        <title>Genomes of trombidid mites reveal novel predicted allergens and laterally-transferred genes associated with secondary metabolism.</title>
        <authorList>
            <person name="Dong X."/>
            <person name="Chaisiri K."/>
            <person name="Xia D."/>
            <person name="Armstrong S.D."/>
            <person name="Fang Y."/>
            <person name="Donnelly M.J."/>
            <person name="Kadowaki T."/>
            <person name="McGarry J.W."/>
            <person name="Darby A.C."/>
            <person name="Makepeace B.L."/>
        </authorList>
    </citation>
    <scope>NUCLEOTIDE SEQUENCE [LARGE SCALE GENOMIC DNA]</scope>
    <source>
        <strain evidence="16">UoL-WK</strain>
    </source>
</reference>
<feature type="binding site" evidence="14">
    <location>
        <position position="56"/>
    </location>
    <ligand>
        <name>phosphate</name>
        <dbReference type="ChEBI" id="CHEBI:43474"/>
    </ligand>
</feature>
<evidence type="ECO:0000256" key="3">
    <source>
        <dbReference type="ARBA" id="ARBA00011233"/>
    </source>
</evidence>
<comment type="function">
    <text evidence="13">The purine nucleoside phosphorylases catalyze the phosphorolytic breakdown of the N-glycosidic bond in the beta-(deoxy)ribonucleoside molecules, with the formation of the corresponding free purine bases and pentose-1-phosphate.</text>
</comment>
<keyword evidence="8" id="KW-0660">Purine salvage</keyword>
<proteinExistence type="inferred from homology"/>
<organism evidence="16 17">
    <name type="scientific">Dinothrombium tinctorium</name>
    <dbReference type="NCBI Taxonomy" id="1965070"/>
    <lineage>
        <taxon>Eukaryota</taxon>
        <taxon>Metazoa</taxon>
        <taxon>Ecdysozoa</taxon>
        <taxon>Arthropoda</taxon>
        <taxon>Chelicerata</taxon>
        <taxon>Arachnida</taxon>
        <taxon>Acari</taxon>
        <taxon>Acariformes</taxon>
        <taxon>Trombidiformes</taxon>
        <taxon>Prostigmata</taxon>
        <taxon>Anystina</taxon>
        <taxon>Parasitengona</taxon>
        <taxon>Trombidioidea</taxon>
        <taxon>Trombidiidae</taxon>
        <taxon>Dinothrombium</taxon>
    </lineage>
</organism>
<comment type="catalytic activity">
    <reaction evidence="12">
        <text>guanosine + phosphate = alpha-D-ribose 1-phosphate + guanine</text>
        <dbReference type="Rhea" id="RHEA:13233"/>
        <dbReference type="ChEBI" id="CHEBI:16235"/>
        <dbReference type="ChEBI" id="CHEBI:16750"/>
        <dbReference type="ChEBI" id="CHEBI:43474"/>
        <dbReference type="ChEBI" id="CHEBI:57720"/>
        <dbReference type="EC" id="2.4.2.1"/>
    </reaction>
</comment>
<dbReference type="PROSITE" id="PS01240">
    <property type="entry name" value="PNP_MTAP_2"/>
    <property type="match status" value="1"/>
</dbReference>
<evidence type="ECO:0000256" key="13">
    <source>
        <dbReference type="PIRNR" id="PIRNR000477"/>
    </source>
</evidence>
<dbReference type="InterPro" id="IPR018099">
    <property type="entry name" value="Purine_phosphorylase-2_CS"/>
</dbReference>
<comment type="subunit">
    <text evidence="3">Homotrimer.</text>
</comment>
<dbReference type="EC" id="2.4.2.1" evidence="4 13"/>
<evidence type="ECO:0000313" key="16">
    <source>
        <dbReference type="EMBL" id="RWS17636.1"/>
    </source>
</evidence>
<comment type="pathway">
    <text evidence="1 13">Purine metabolism; purine nucleoside salvage.</text>
</comment>
<dbReference type="AlphaFoldDB" id="A0A3S3R2W8"/>
<feature type="domain" description="Nucleoside phosphorylase" evidence="15">
    <location>
        <begin position="18"/>
        <end position="271"/>
    </location>
</feature>
<dbReference type="GO" id="GO:0005737">
    <property type="term" value="C:cytoplasm"/>
    <property type="evidence" value="ECO:0007669"/>
    <property type="project" value="TreeGrafter"/>
</dbReference>
<keyword evidence="17" id="KW-1185">Reference proteome</keyword>
<dbReference type="PIRSF" id="PIRSF000477">
    <property type="entry name" value="PurNPase"/>
    <property type="match status" value="1"/>
</dbReference>
<dbReference type="CDD" id="cd09009">
    <property type="entry name" value="PNP-EcPNPII_like"/>
    <property type="match status" value="1"/>
</dbReference>
<dbReference type="UniPathway" id="UPA00606"/>
<name>A0A3S3R2W8_9ACAR</name>
<evidence type="ECO:0000256" key="6">
    <source>
        <dbReference type="ARBA" id="ARBA00022676"/>
    </source>
</evidence>
<dbReference type="PANTHER" id="PTHR11904">
    <property type="entry name" value="METHYLTHIOADENOSINE/PURINE NUCLEOSIDE PHOSPHORYLASE"/>
    <property type="match status" value="1"/>
</dbReference>
<dbReference type="Proteomes" id="UP000285301">
    <property type="component" value="Unassembled WGS sequence"/>
</dbReference>
<dbReference type="GO" id="GO:0006166">
    <property type="term" value="P:purine ribonucleoside salvage"/>
    <property type="evidence" value="ECO:0007669"/>
    <property type="project" value="UniProtKB-KW"/>
</dbReference>
<dbReference type="InterPro" id="IPR000845">
    <property type="entry name" value="Nucleoside_phosphorylase_d"/>
</dbReference>
<dbReference type="InterPro" id="IPR035994">
    <property type="entry name" value="Nucleoside_phosphorylase_sf"/>
</dbReference>
<evidence type="ECO:0000259" key="15">
    <source>
        <dbReference type="Pfam" id="PF01048"/>
    </source>
</evidence>
<evidence type="ECO:0000256" key="8">
    <source>
        <dbReference type="ARBA" id="ARBA00022726"/>
    </source>
</evidence>
<evidence type="ECO:0000256" key="4">
    <source>
        <dbReference type="ARBA" id="ARBA00011886"/>
    </source>
</evidence>
<comment type="catalytic activity">
    <reaction evidence="9">
        <text>inosine + phosphate = alpha-D-ribose 1-phosphate + hypoxanthine</text>
        <dbReference type="Rhea" id="RHEA:27646"/>
        <dbReference type="ChEBI" id="CHEBI:17368"/>
        <dbReference type="ChEBI" id="CHEBI:17596"/>
        <dbReference type="ChEBI" id="CHEBI:43474"/>
        <dbReference type="ChEBI" id="CHEBI:57720"/>
        <dbReference type="EC" id="2.4.2.1"/>
    </reaction>
</comment>
<feature type="binding site" evidence="14">
    <location>
        <position position="25"/>
    </location>
    <ligand>
        <name>phosphate</name>
        <dbReference type="ChEBI" id="CHEBI:43474"/>
    </ligand>
</feature>
<keyword evidence="6 13" id="KW-0328">Glycosyltransferase</keyword>
<dbReference type="Gene3D" id="3.40.50.1580">
    <property type="entry name" value="Nucleoside phosphorylase domain"/>
    <property type="match status" value="1"/>
</dbReference>
<keyword evidence="7 13" id="KW-0808">Transferase</keyword>
<feature type="binding site" evidence="14">
    <location>
        <position position="108"/>
    </location>
    <ligand>
        <name>phosphate</name>
        <dbReference type="ChEBI" id="CHEBI:43474"/>
    </ligand>
</feature>
<dbReference type="OrthoDB" id="10261782at2759"/>
<dbReference type="STRING" id="1965070.A0A3S3R2W8"/>
<evidence type="ECO:0000256" key="7">
    <source>
        <dbReference type="ARBA" id="ARBA00022679"/>
    </source>
</evidence>
<sequence length="278" mass="30618">MVEAIAKFLLEKTKHRPKIGIICGSGLGGIADKLENQDIFPYETIPSFPISTVAGHNGRLVFGTLKSVAAVCMKGRFHPYEGYEVWQCAMPIRVMKLVGVTTLIVTNAAGGINSNFKVGDIMLIKDHINVPGMSGLNPLRGRNDERLGPRFLAMNRAYNLDLMKLLKNCAKELKLSDHLQEGVYCMVGGPSYETVAEVKALHALGADAVGMSTVHEVIFARHCNIRVLGISLITNKCVTDYESNEETNHEEVMEVANKRATDLENLISEFVFKIKDVI</sequence>
<protein>
    <recommendedName>
        <fullName evidence="5 13">Purine nucleoside phosphorylase</fullName>
        <ecNumber evidence="4 13">2.4.2.1</ecNumber>
    </recommendedName>
    <alternativeName>
        <fullName evidence="13">Inosine-guanosine phosphorylase</fullName>
    </alternativeName>
</protein>
<comment type="catalytic activity">
    <reaction evidence="10">
        <text>2'-deoxyguanosine + phosphate = 2-deoxy-alpha-D-ribose 1-phosphate + guanine</text>
        <dbReference type="Rhea" id="RHEA:27738"/>
        <dbReference type="ChEBI" id="CHEBI:16235"/>
        <dbReference type="ChEBI" id="CHEBI:17172"/>
        <dbReference type="ChEBI" id="CHEBI:43474"/>
        <dbReference type="ChEBI" id="CHEBI:57259"/>
        <dbReference type="EC" id="2.4.2.1"/>
    </reaction>
</comment>
<evidence type="ECO:0000256" key="1">
    <source>
        <dbReference type="ARBA" id="ARBA00005058"/>
    </source>
</evidence>
<dbReference type="Pfam" id="PF01048">
    <property type="entry name" value="PNP_UDP_1"/>
    <property type="match status" value="1"/>
</dbReference>
<dbReference type="GO" id="GO:0004731">
    <property type="term" value="F:purine-nucleoside phosphorylase activity"/>
    <property type="evidence" value="ECO:0007669"/>
    <property type="project" value="UniProtKB-EC"/>
</dbReference>
<dbReference type="SUPFAM" id="SSF53167">
    <property type="entry name" value="Purine and uridine phosphorylases"/>
    <property type="match status" value="1"/>
</dbReference>
<evidence type="ECO:0000313" key="17">
    <source>
        <dbReference type="Proteomes" id="UP000285301"/>
    </source>
</evidence>